<name>A0A381T7K5_9ZZZZ</name>
<dbReference type="EMBL" id="UINC01004148">
    <property type="protein sequence ID" value="SVA12170.1"/>
    <property type="molecule type" value="Genomic_DNA"/>
</dbReference>
<keyword evidence="2" id="KW-0012">Acyltransferase</keyword>
<organism evidence="5">
    <name type="scientific">marine metagenome</name>
    <dbReference type="NCBI Taxonomy" id="408172"/>
    <lineage>
        <taxon>unclassified sequences</taxon>
        <taxon>metagenomes</taxon>
        <taxon>ecological metagenomes</taxon>
    </lineage>
</organism>
<dbReference type="Gene3D" id="3.40.630.30">
    <property type="match status" value="1"/>
</dbReference>
<dbReference type="GO" id="GO:0016747">
    <property type="term" value="F:acyltransferase activity, transferring groups other than amino-acyl groups"/>
    <property type="evidence" value="ECO:0007669"/>
    <property type="project" value="InterPro"/>
</dbReference>
<dbReference type="PANTHER" id="PTHR43792:SF8">
    <property type="entry name" value="[RIBOSOMAL PROTEIN US5]-ALANINE N-ACETYLTRANSFERASE"/>
    <property type="match status" value="1"/>
</dbReference>
<evidence type="ECO:0000256" key="1">
    <source>
        <dbReference type="ARBA" id="ARBA00022679"/>
    </source>
</evidence>
<accession>A0A381T7K5</accession>
<evidence type="ECO:0000256" key="2">
    <source>
        <dbReference type="ARBA" id="ARBA00023315"/>
    </source>
</evidence>
<dbReference type="InterPro" id="IPR016181">
    <property type="entry name" value="Acyl_CoA_acyltransferase"/>
</dbReference>
<dbReference type="Pfam" id="PF13302">
    <property type="entry name" value="Acetyltransf_3"/>
    <property type="match status" value="1"/>
</dbReference>
<proteinExistence type="inferred from homology"/>
<dbReference type="AlphaFoldDB" id="A0A381T7K5"/>
<protein>
    <recommendedName>
        <fullName evidence="4">N-acetyltransferase domain-containing protein</fullName>
    </recommendedName>
</protein>
<evidence type="ECO:0000256" key="3">
    <source>
        <dbReference type="ARBA" id="ARBA00038502"/>
    </source>
</evidence>
<evidence type="ECO:0000313" key="5">
    <source>
        <dbReference type="EMBL" id="SVA12170.1"/>
    </source>
</evidence>
<dbReference type="SUPFAM" id="SSF55729">
    <property type="entry name" value="Acyl-CoA N-acyltransferases (Nat)"/>
    <property type="match status" value="1"/>
</dbReference>
<evidence type="ECO:0000259" key="4">
    <source>
        <dbReference type="PROSITE" id="PS51186"/>
    </source>
</evidence>
<gene>
    <name evidence="5" type="ORF">METZ01_LOCUS65024</name>
</gene>
<feature type="domain" description="N-acetyltransferase" evidence="4">
    <location>
        <begin position="6"/>
        <end position="166"/>
    </location>
</feature>
<dbReference type="PANTHER" id="PTHR43792">
    <property type="entry name" value="GNAT FAMILY, PUTATIVE (AFU_ORTHOLOGUE AFUA_3G00765)-RELATED-RELATED"/>
    <property type="match status" value="1"/>
</dbReference>
<comment type="similarity">
    <text evidence="3">Belongs to the acetyltransferase family. RimJ subfamily.</text>
</comment>
<dbReference type="PROSITE" id="PS51186">
    <property type="entry name" value="GNAT"/>
    <property type="match status" value="1"/>
</dbReference>
<sequence length="188" mass="20907">MRTDRLLLRLLEMSDALDIQLLAGDRDVASTTRNISHPYGDGMAEQWIKSCQEKTICGELINFAITLNADGSFLGAIGICPDDTGSQAELSYWVGKPYWNQGYATEAVKAVVHHCFTHLKLDRVYAAHFTRNPSSGRVMQKAGMIHEGFLKGHTEKWGKFEDLELYGVTRAQLELGDSTGPINRDSQS</sequence>
<keyword evidence="1" id="KW-0808">Transferase</keyword>
<reference evidence="5" key="1">
    <citation type="submission" date="2018-05" db="EMBL/GenBank/DDBJ databases">
        <authorList>
            <person name="Lanie J.A."/>
            <person name="Ng W.-L."/>
            <person name="Kazmierczak K.M."/>
            <person name="Andrzejewski T.M."/>
            <person name="Davidsen T.M."/>
            <person name="Wayne K.J."/>
            <person name="Tettelin H."/>
            <person name="Glass J.I."/>
            <person name="Rusch D."/>
            <person name="Podicherti R."/>
            <person name="Tsui H.-C.T."/>
            <person name="Winkler M.E."/>
        </authorList>
    </citation>
    <scope>NUCLEOTIDE SEQUENCE</scope>
</reference>
<dbReference type="InterPro" id="IPR051531">
    <property type="entry name" value="N-acetyltransferase"/>
</dbReference>
<dbReference type="InterPro" id="IPR000182">
    <property type="entry name" value="GNAT_dom"/>
</dbReference>